<keyword evidence="11 14" id="KW-0503">Monooxygenase</keyword>
<dbReference type="InterPro" id="IPR002401">
    <property type="entry name" value="Cyt_P450_E_grp-I"/>
</dbReference>
<keyword evidence="5 13" id="KW-0349">Heme</keyword>
<dbReference type="Proteomes" id="UP000515204">
    <property type="component" value="Unplaced"/>
</dbReference>
<keyword evidence="16" id="KW-1185">Reference proteome</keyword>
<evidence type="ECO:0000256" key="14">
    <source>
        <dbReference type="RuleBase" id="RU000461"/>
    </source>
</evidence>
<sequence>MEHWSLLLSIVIGALGIYYYLFKKFNFFKRHGVLHIPPMPVLGVMTPVVFRQISIGEFWQRLYNFRTDAKYYGFYAMTMPIFLVRDPELLKDILVKDFEKFHDRRPLCDVNEPLMNKNLFSLQGSKWQGIRTVLTPAFTGHKMKFMYSLILECAVNFARFASSLAADQNDMDAKEMFSRYTNDVIVTCAFGIKTDTIKNPKNEFYVHGRNGTKFFETFIALLAFLRTFSLARILNLRMVDEKVTKFFLDTVKRVIEKRDAEKIIRPDMLQLLMDTRGKSVAGEELTLEDITAHAFVFYFAGFESTSTTTSFLAYELAAHPDVQAKLRREIDQTLEETNGRITYDVINRMKYLDAVVKETSRMYPPTSFLERVCAKDYELPPALPGEKPFTMKKGMVLWVPIYSIQRDDQYYDQPEKFLPERFLDNVSYENSPYFMSFGLGRRMCIGFRFAMMTIKVLMFHLLARCELKPCAKTSIPLRLEKQSMQMSAEGGFWLSFQARTDVHPALDSAVIDDDAVDP</sequence>
<dbReference type="PRINTS" id="PR00385">
    <property type="entry name" value="P450"/>
</dbReference>
<dbReference type="InterPro" id="IPR050476">
    <property type="entry name" value="Insect_CytP450_Detox"/>
</dbReference>
<keyword evidence="15" id="KW-0812">Transmembrane</keyword>
<dbReference type="RefSeq" id="XP_014476487.1">
    <property type="nucleotide sequence ID" value="XM_014621001.1"/>
</dbReference>
<evidence type="ECO:0000256" key="3">
    <source>
        <dbReference type="ARBA" id="ARBA00004406"/>
    </source>
</evidence>
<dbReference type="GO" id="GO:0005506">
    <property type="term" value="F:iron ion binding"/>
    <property type="evidence" value="ECO:0007669"/>
    <property type="project" value="InterPro"/>
</dbReference>
<evidence type="ECO:0000256" key="4">
    <source>
        <dbReference type="ARBA" id="ARBA00010617"/>
    </source>
</evidence>
<evidence type="ECO:0000256" key="2">
    <source>
        <dbReference type="ARBA" id="ARBA00004174"/>
    </source>
</evidence>
<comment type="similarity">
    <text evidence="4 14">Belongs to the cytochrome P450 family.</text>
</comment>
<dbReference type="AlphaFoldDB" id="A0A6P3XE42"/>
<evidence type="ECO:0000256" key="5">
    <source>
        <dbReference type="ARBA" id="ARBA00022617"/>
    </source>
</evidence>
<dbReference type="GO" id="GO:0020037">
    <property type="term" value="F:heme binding"/>
    <property type="evidence" value="ECO:0007669"/>
    <property type="project" value="InterPro"/>
</dbReference>
<keyword evidence="7" id="KW-0256">Endoplasmic reticulum</keyword>
<keyword evidence="9 14" id="KW-0560">Oxidoreductase</keyword>
<evidence type="ECO:0000256" key="11">
    <source>
        <dbReference type="ARBA" id="ARBA00023033"/>
    </source>
</evidence>
<dbReference type="PANTHER" id="PTHR24292:SF54">
    <property type="entry name" value="CYP9F3-RELATED"/>
    <property type="match status" value="1"/>
</dbReference>
<dbReference type="Gene3D" id="1.10.630.10">
    <property type="entry name" value="Cytochrome P450"/>
    <property type="match status" value="1"/>
</dbReference>
<dbReference type="GO" id="GO:0016705">
    <property type="term" value="F:oxidoreductase activity, acting on paired donors, with incorporation or reduction of molecular oxygen"/>
    <property type="evidence" value="ECO:0007669"/>
    <property type="project" value="InterPro"/>
</dbReference>
<dbReference type="GeneID" id="106745418"/>
<dbReference type="GO" id="GO:0004497">
    <property type="term" value="F:monooxygenase activity"/>
    <property type="evidence" value="ECO:0007669"/>
    <property type="project" value="UniProtKB-KW"/>
</dbReference>
<dbReference type="PRINTS" id="PR00463">
    <property type="entry name" value="EP450I"/>
</dbReference>
<dbReference type="KEGG" id="dqu:106745418"/>
<evidence type="ECO:0000256" key="7">
    <source>
        <dbReference type="ARBA" id="ARBA00022824"/>
    </source>
</evidence>
<dbReference type="SUPFAM" id="SSF48264">
    <property type="entry name" value="Cytochrome P450"/>
    <property type="match status" value="1"/>
</dbReference>
<dbReference type="InterPro" id="IPR017972">
    <property type="entry name" value="Cyt_P450_CS"/>
</dbReference>
<dbReference type="Pfam" id="PF00067">
    <property type="entry name" value="p450"/>
    <property type="match status" value="1"/>
</dbReference>
<dbReference type="GO" id="GO:0005789">
    <property type="term" value="C:endoplasmic reticulum membrane"/>
    <property type="evidence" value="ECO:0007669"/>
    <property type="project" value="UniProtKB-SubCell"/>
</dbReference>
<keyword evidence="15" id="KW-1133">Transmembrane helix</keyword>
<keyword evidence="8" id="KW-0492">Microsome</keyword>
<gene>
    <name evidence="17" type="primary">LOC106745418</name>
</gene>
<keyword evidence="6 13" id="KW-0479">Metal-binding</keyword>
<evidence type="ECO:0000256" key="9">
    <source>
        <dbReference type="ARBA" id="ARBA00023002"/>
    </source>
</evidence>
<reference evidence="17" key="1">
    <citation type="submission" date="2025-08" db="UniProtKB">
        <authorList>
            <consortium name="RefSeq"/>
        </authorList>
    </citation>
    <scope>IDENTIFICATION</scope>
</reference>
<comment type="cofactor">
    <cofactor evidence="1 13">
        <name>heme</name>
        <dbReference type="ChEBI" id="CHEBI:30413"/>
    </cofactor>
</comment>
<proteinExistence type="inferred from homology"/>
<evidence type="ECO:0000256" key="13">
    <source>
        <dbReference type="PIRSR" id="PIRSR602401-1"/>
    </source>
</evidence>
<evidence type="ECO:0000313" key="16">
    <source>
        <dbReference type="Proteomes" id="UP000515204"/>
    </source>
</evidence>
<feature type="binding site" description="axial binding residue" evidence="13">
    <location>
        <position position="444"/>
    </location>
    <ligand>
        <name>heme</name>
        <dbReference type="ChEBI" id="CHEBI:30413"/>
    </ligand>
    <ligandPart>
        <name>Fe</name>
        <dbReference type="ChEBI" id="CHEBI:18248"/>
    </ligandPart>
</feature>
<dbReference type="PROSITE" id="PS00086">
    <property type="entry name" value="CYTOCHROME_P450"/>
    <property type="match status" value="1"/>
</dbReference>
<accession>A0A6P3XE42</accession>
<dbReference type="InterPro" id="IPR001128">
    <property type="entry name" value="Cyt_P450"/>
</dbReference>
<evidence type="ECO:0000256" key="1">
    <source>
        <dbReference type="ARBA" id="ARBA00001971"/>
    </source>
</evidence>
<protein>
    <submittedName>
        <fullName evidence="17">Cytochrome P450 9e2-like</fullName>
    </submittedName>
</protein>
<name>A0A6P3XE42_DINQU</name>
<dbReference type="InterPro" id="IPR036396">
    <property type="entry name" value="Cyt_P450_sf"/>
</dbReference>
<dbReference type="CDD" id="cd11056">
    <property type="entry name" value="CYP6-like"/>
    <property type="match status" value="1"/>
</dbReference>
<evidence type="ECO:0000256" key="8">
    <source>
        <dbReference type="ARBA" id="ARBA00022848"/>
    </source>
</evidence>
<comment type="subcellular location">
    <subcellularLocation>
        <location evidence="3">Endoplasmic reticulum membrane</location>
        <topology evidence="3">Peripheral membrane protein</topology>
    </subcellularLocation>
    <subcellularLocation>
        <location evidence="2">Microsome membrane</location>
        <topology evidence="2">Peripheral membrane protein</topology>
    </subcellularLocation>
</comment>
<evidence type="ECO:0000256" key="6">
    <source>
        <dbReference type="ARBA" id="ARBA00022723"/>
    </source>
</evidence>
<feature type="transmembrane region" description="Helical" evidence="15">
    <location>
        <begin position="6"/>
        <end position="22"/>
    </location>
</feature>
<dbReference type="FunFam" id="1.10.630.10:FF:000042">
    <property type="entry name" value="Cytochrome P450"/>
    <property type="match status" value="1"/>
</dbReference>
<evidence type="ECO:0000256" key="10">
    <source>
        <dbReference type="ARBA" id="ARBA00023004"/>
    </source>
</evidence>
<keyword evidence="10 13" id="KW-0408">Iron</keyword>
<keyword evidence="12 15" id="KW-0472">Membrane</keyword>
<dbReference type="OrthoDB" id="2789670at2759"/>
<dbReference type="PANTHER" id="PTHR24292">
    <property type="entry name" value="CYTOCHROME P450"/>
    <property type="match status" value="1"/>
</dbReference>
<organism evidence="16 17">
    <name type="scientific">Dinoponera quadriceps</name>
    <name type="common">South American ant</name>
    <dbReference type="NCBI Taxonomy" id="609295"/>
    <lineage>
        <taxon>Eukaryota</taxon>
        <taxon>Metazoa</taxon>
        <taxon>Ecdysozoa</taxon>
        <taxon>Arthropoda</taxon>
        <taxon>Hexapoda</taxon>
        <taxon>Insecta</taxon>
        <taxon>Pterygota</taxon>
        <taxon>Neoptera</taxon>
        <taxon>Endopterygota</taxon>
        <taxon>Hymenoptera</taxon>
        <taxon>Apocrita</taxon>
        <taxon>Aculeata</taxon>
        <taxon>Formicoidea</taxon>
        <taxon>Formicidae</taxon>
        <taxon>Ponerinae</taxon>
        <taxon>Ponerini</taxon>
        <taxon>Dinoponera</taxon>
    </lineage>
</organism>
<evidence type="ECO:0000313" key="17">
    <source>
        <dbReference type="RefSeq" id="XP_014476487.1"/>
    </source>
</evidence>
<evidence type="ECO:0000256" key="15">
    <source>
        <dbReference type="SAM" id="Phobius"/>
    </source>
</evidence>
<evidence type="ECO:0000256" key="12">
    <source>
        <dbReference type="ARBA" id="ARBA00023136"/>
    </source>
</evidence>